<accession>A0A9I9EI05</accession>
<sequence>MFESEASGLCLLQPVFVHEAPTIVVRISTNLVVAVTISHLHGACCTIHLSP</sequence>
<dbReference type="EnsemblPlants" id="MELO3C034094.2.1">
    <property type="protein sequence ID" value="MELO3C034094.2.1"/>
    <property type="gene ID" value="MELO3C034094.2"/>
</dbReference>
<protein>
    <submittedName>
        <fullName evidence="1">Uncharacterized protein</fullName>
    </submittedName>
</protein>
<organism evidence="1">
    <name type="scientific">Cucumis melo</name>
    <name type="common">Muskmelon</name>
    <dbReference type="NCBI Taxonomy" id="3656"/>
    <lineage>
        <taxon>Eukaryota</taxon>
        <taxon>Viridiplantae</taxon>
        <taxon>Streptophyta</taxon>
        <taxon>Embryophyta</taxon>
        <taxon>Tracheophyta</taxon>
        <taxon>Spermatophyta</taxon>
        <taxon>Magnoliopsida</taxon>
        <taxon>eudicotyledons</taxon>
        <taxon>Gunneridae</taxon>
        <taxon>Pentapetalae</taxon>
        <taxon>rosids</taxon>
        <taxon>fabids</taxon>
        <taxon>Cucurbitales</taxon>
        <taxon>Cucurbitaceae</taxon>
        <taxon>Benincaseae</taxon>
        <taxon>Cucumis</taxon>
    </lineage>
</organism>
<proteinExistence type="predicted"/>
<reference evidence="1" key="1">
    <citation type="submission" date="2023-03" db="UniProtKB">
        <authorList>
            <consortium name="EnsemblPlants"/>
        </authorList>
    </citation>
    <scope>IDENTIFICATION</scope>
</reference>
<evidence type="ECO:0000313" key="1">
    <source>
        <dbReference type="EnsemblPlants" id="MELO3C034094.2.1"/>
    </source>
</evidence>
<dbReference type="AlphaFoldDB" id="A0A9I9EI05"/>
<dbReference type="Gramene" id="MELO3C034094.2.1">
    <property type="protein sequence ID" value="MELO3C034094.2.1"/>
    <property type="gene ID" value="MELO3C034094.2"/>
</dbReference>
<name>A0A9I9EI05_CUCME</name>